<evidence type="ECO:0008006" key="4">
    <source>
        <dbReference type="Google" id="ProtNLM"/>
    </source>
</evidence>
<accession>A0ABR0L3I3</accession>
<name>A0ABR0L3I3_9PEZI</name>
<dbReference type="Proteomes" id="UP001308179">
    <property type="component" value="Unassembled WGS sequence"/>
</dbReference>
<evidence type="ECO:0000256" key="1">
    <source>
        <dbReference type="SAM" id="MobiDB-lite"/>
    </source>
</evidence>
<dbReference type="EMBL" id="JAVRRR010000372">
    <property type="protein sequence ID" value="KAK5142919.1"/>
    <property type="molecule type" value="Genomic_DNA"/>
</dbReference>
<comment type="caution">
    <text evidence="2">The sequence shown here is derived from an EMBL/GenBank/DDBJ whole genome shotgun (WGS) entry which is preliminary data.</text>
</comment>
<dbReference type="InterPro" id="IPR027417">
    <property type="entry name" value="P-loop_NTPase"/>
</dbReference>
<evidence type="ECO:0000313" key="3">
    <source>
        <dbReference type="Proteomes" id="UP001308179"/>
    </source>
</evidence>
<dbReference type="Gene3D" id="3.40.50.300">
    <property type="entry name" value="P-loop containing nucleotide triphosphate hydrolases"/>
    <property type="match status" value="1"/>
</dbReference>
<organism evidence="2 3">
    <name type="scientific">Rachicladosporium monterosium</name>
    <dbReference type="NCBI Taxonomy" id="1507873"/>
    <lineage>
        <taxon>Eukaryota</taxon>
        <taxon>Fungi</taxon>
        <taxon>Dikarya</taxon>
        <taxon>Ascomycota</taxon>
        <taxon>Pezizomycotina</taxon>
        <taxon>Dothideomycetes</taxon>
        <taxon>Dothideomycetidae</taxon>
        <taxon>Cladosporiales</taxon>
        <taxon>Cladosporiaceae</taxon>
        <taxon>Rachicladosporium</taxon>
    </lineage>
</organism>
<gene>
    <name evidence="2" type="ORF">LTR32_004838</name>
</gene>
<keyword evidence="3" id="KW-1185">Reference proteome</keyword>
<proteinExistence type="predicted"/>
<feature type="region of interest" description="Disordered" evidence="1">
    <location>
        <begin position="50"/>
        <end position="73"/>
    </location>
</feature>
<reference evidence="2 3" key="1">
    <citation type="submission" date="2023-08" db="EMBL/GenBank/DDBJ databases">
        <title>Black Yeasts Isolated from many extreme environments.</title>
        <authorList>
            <person name="Coleine C."/>
            <person name="Stajich J.E."/>
            <person name="Selbmann L."/>
        </authorList>
    </citation>
    <scope>NUCLEOTIDE SEQUENCE [LARGE SCALE GENOMIC DNA]</scope>
    <source>
        <strain evidence="2 3">CCFEE 5386</strain>
    </source>
</reference>
<protein>
    <recommendedName>
        <fullName evidence="4">Zona occludens toxin N-terminal domain-containing protein</fullName>
    </recommendedName>
</protein>
<sequence length="406" mass="45404">MEGDYYTERAYYLSFLNRDVTGRSGEEESLRTTPLFSLAVKHAIDGTFKERSAGTPEASKSVSDEAVDSADETRPDQAITNLLCSTSMPQTLPSYAAPKEVERVTLNCFLENCLLADVCTGKLRQPLAGLVFHFDIDSSGTVAETASLCSRGIKVNILVSNSDFEAAQRNYRAATDNSENLTVEKFLLPPSELSIERMHKLMAFSERSDAVPLYMEVIQRILRQMAVSGQGRGFNYGEFLQLLDQAGLSTEQQRPMRLRLDLLHSFMRWPPSKTDLKRKTARKLLDLQPGTLTVVDLSDPFVDTATVCTLFDICLSVAKEKRPGCGMVVALDEAHKYIDQSPAATNFTDRLLTTIREQRHIGTRVIISTQEPTISEKLLDLCSISIVHQFKSPAWFRSKRRSLTTQ</sequence>
<evidence type="ECO:0000313" key="2">
    <source>
        <dbReference type="EMBL" id="KAK5142919.1"/>
    </source>
</evidence>
<dbReference type="SUPFAM" id="SSF52540">
    <property type="entry name" value="P-loop containing nucleoside triphosphate hydrolases"/>
    <property type="match status" value="1"/>
</dbReference>